<dbReference type="EC" id="6.3.5.7" evidence="7"/>
<dbReference type="GO" id="GO:0006412">
    <property type="term" value="P:translation"/>
    <property type="evidence" value="ECO:0007669"/>
    <property type="project" value="UniProtKB-UniRule"/>
</dbReference>
<dbReference type="GO" id="GO:0005524">
    <property type="term" value="F:ATP binding"/>
    <property type="evidence" value="ECO:0007669"/>
    <property type="project" value="UniProtKB-KW"/>
</dbReference>
<dbReference type="PANTHER" id="PTHR11895:SF151">
    <property type="entry name" value="GLUTAMYL-TRNA(GLN) AMIDOTRANSFERASE SUBUNIT A"/>
    <property type="match status" value="1"/>
</dbReference>
<evidence type="ECO:0000256" key="4">
    <source>
        <dbReference type="ARBA" id="ARBA00022840"/>
    </source>
</evidence>
<protein>
    <recommendedName>
        <fullName evidence="7">Glutamyl-tRNA(Gln) amidotransferase subunit A</fullName>
        <shortName evidence="7">Glu-ADT subunit A</shortName>
        <ecNumber evidence="7">6.3.5.7</ecNumber>
    </recommendedName>
</protein>
<dbReference type="InterPro" id="IPR036928">
    <property type="entry name" value="AS_sf"/>
</dbReference>
<comment type="subunit">
    <text evidence="7">Heterotrimer of A, B and C subunits.</text>
</comment>
<dbReference type="EMBL" id="PFSC01000042">
    <property type="protein sequence ID" value="PJC33396.1"/>
    <property type="molecule type" value="Genomic_DNA"/>
</dbReference>
<comment type="function">
    <text evidence="7">Allows the formation of correctly charged Gln-tRNA(Gln) through the transamidation of misacylated Glu-tRNA(Gln) in organisms which lack glutaminyl-tRNA synthetase. The reaction takes place in the presence of glutamine and ATP through an activated gamma-phospho-Glu-tRNA(Gln).</text>
</comment>
<name>A0A2M8F288_9BACT</name>
<keyword evidence="4 7" id="KW-0067">ATP-binding</keyword>
<comment type="catalytic activity">
    <reaction evidence="6 7">
        <text>L-glutamyl-tRNA(Gln) + L-glutamine + ATP + H2O = L-glutaminyl-tRNA(Gln) + L-glutamate + ADP + phosphate + H(+)</text>
        <dbReference type="Rhea" id="RHEA:17521"/>
        <dbReference type="Rhea" id="RHEA-COMP:9681"/>
        <dbReference type="Rhea" id="RHEA-COMP:9684"/>
        <dbReference type="ChEBI" id="CHEBI:15377"/>
        <dbReference type="ChEBI" id="CHEBI:15378"/>
        <dbReference type="ChEBI" id="CHEBI:29985"/>
        <dbReference type="ChEBI" id="CHEBI:30616"/>
        <dbReference type="ChEBI" id="CHEBI:43474"/>
        <dbReference type="ChEBI" id="CHEBI:58359"/>
        <dbReference type="ChEBI" id="CHEBI:78520"/>
        <dbReference type="ChEBI" id="CHEBI:78521"/>
        <dbReference type="ChEBI" id="CHEBI:456216"/>
        <dbReference type="EC" id="6.3.5.7"/>
    </reaction>
</comment>
<feature type="active site" description="Charge relay system" evidence="7">
    <location>
        <position position="72"/>
    </location>
</feature>
<dbReference type="GO" id="GO:0016740">
    <property type="term" value="F:transferase activity"/>
    <property type="evidence" value="ECO:0007669"/>
    <property type="project" value="UniProtKB-KW"/>
</dbReference>
<dbReference type="InterPro" id="IPR000120">
    <property type="entry name" value="Amidase"/>
</dbReference>
<dbReference type="HAMAP" id="MF_00120">
    <property type="entry name" value="GatA"/>
    <property type="match status" value="1"/>
</dbReference>
<organism evidence="9 10">
    <name type="scientific">Candidatus Roizmanbacteria bacterium CG_4_9_14_0_2_um_filter_39_13</name>
    <dbReference type="NCBI Taxonomy" id="1974839"/>
    <lineage>
        <taxon>Bacteria</taxon>
        <taxon>Candidatus Roizmaniibacteriota</taxon>
    </lineage>
</organism>
<dbReference type="Pfam" id="PF01425">
    <property type="entry name" value="Amidase"/>
    <property type="match status" value="1"/>
</dbReference>
<keyword evidence="9" id="KW-0808">Transferase</keyword>
<proteinExistence type="inferred from homology"/>
<evidence type="ECO:0000313" key="9">
    <source>
        <dbReference type="EMBL" id="PJC33396.1"/>
    </source>
</evidence>
<gene>
    <name evidence="7 9" type="primary">gatA</name>
    <name evidence="9" type="ORF">CO051_01565</name>
</gene>
<keyword evidence="2 7" id="KW-0436">Ligase</keyword>
<feature type="active site" description="Acyl-ester intermediate" evidence="7">
    <location>
        <position position="171"/>
    </location>
</feature>
<dbReference type="AlphaFoldDB" id="A0A2M8F288"/>
<dbReference type="InterPro" id="IPR023631">
    <property type="entry name" value="Amidase_dom"/>
</dbReference>
<accession>A0A2M8F288</accession>
<dbReference type="GO" id="GO:0030956">
    <property type="term" value="C:glutamyl-tRNA(Gln) amidotransferase complex"/>
    <property type="evidence" value="ECO:0007669"/>
    <property type="project" value="InterPro"/>
</dbReference>
<evidence type="ECO:0000259" key="8">
    <source>
        <dbReference type="Pfam" id="PF01425"/>
    </source>
</evidence>
<dbReference type="InterPro" id="IPR004412">
    <property type="entry name" value="GatA"/>
</dbReference>
<dbReference type="InterPro" id="IPR020556">
    <property type="entry name" value="Amidase_CS"/>
</dbReference>
<dbReference type="PROSITE" id="PS00571">
    <property type="entry name" value="AMIDASES"/>
    <property type="match status" value="1"/>
</dbReference>
<keyword evidence="3 7" id="KW-0547">Nucleotide-binding</keyword>
<evidence type="ECO:0000256" key="6">
    <source>
        <dbReference type="ARBA" id="ARBA00047407"/>
    </source>
</evidence>
<dbReference type="SUPFAM" id="SSF75304">
    <property type="entry name" value="Amidase signature (AS) enzymes"/>
    <property type="match status" value="1"/>
</dbReference>
<dbReference type="PANTHER" id="PTHR11895">
    <property type="entry name" value="TRANSAMIDASE"/>
    <property type="match status" value="1"/>
</dbReference>
<keyword evidence="5 7" id="KW-0648">Protein biosynthesis</keyword>
<comment type="similarity">
    <text evidence="1 7">Belongs to the amidase family. GatA subfamily.</text>
</comment>
<feature type="active site" description="Charge relay system" evidence="7">
    <location>
        <position position="147"/>
    </location>
</feature>
<sequence>MDLFGKTITELQALIKEKKVAASEVWEYFVKRSKRHNPKLNAYVSLLEKPSNPIVKGIIPKMELWGIPLAVKDNYCTKGVRTTASSKVLDDFISPYESTVTSKLKLSGYELLGKTNMDAWAHGASTETSDYGLTKNPWDLGRYPGGSSGGSAAAVAAYIAPGAIGSDTGGSIRHPSAWCGIIGLKPTYGRVSRYGVIAMGSSFDCPGPMTQSVEDNAMLLQIMAGKDPYDATSSPVAVPDYRSKMKTKRKLKIGIAREYLKGVEPDIQTAFENMVDVIKKMGHSVVDVSLMSPEYSISVYTIAQRAEVSSNLGRYDGIRYANNRAYFGQEAKRRIMLGTYTLSHGYYDAFYKKAQKVRTLIKNNFKKTFEDVDLIIGPNTPVTALKVGEFEKYPFFGELMDQLNEPASAAGIPAMSIPIELDSKNLPIGMQIMGNYFDESSIFNFAYQIEQETNFFDVIKKGREKYK</sequence>
<evidence type="ECO:0000256" key="3">
    <source>
        <dbReference type="ARBA" id="ARBA00022741"/>
    </source>
</evidence>
<dbReference type="Proteomes" id="UP000231383">
    <property type="component" value="Unassembled WGS sequence"/>
</dbReference>
<dbReference type="NCBIfam" id="TIGR00132">
    <property type="entry name" value="gatA"/>
    <property type="match status" value="1"/>
</dbReference>
<evidence type="ECO:0000256" key="2">
    <source>
        <dbReference type="ARBA" id="ARBA00022598"/>
    </source>
</evidence>
<dbReference type="GO" id="GO:0050567">
    <property type="term" value="F:glutaminyl-tRNA synthase (glutamine-hydrolyzing) activity"/>
    <property type="evidence" value="ECO:0007669"/>
    <property type="project" value="UniProtKB-UniRule"/>
</dbReference>
<evidence type="ECO:0000256" key="5">
    <source>
        <dbReference type="ARBA" id="ARBA00022917"/>
    </source>
</evidence>
<feature type="domain" description="Amidase" evidence="8">
    <location>
        <begin position="24"/>
        <end position="442"/>
    </location>
</feature>
<reference evidence="10" key="1">
    <citation type="submission" date="2017-09" db="EMBL/GenBank/DDBJ databases">
        <title>Depth-based differentiation of microbial function through sediment-hosted aquifers and enrichment of novel symbionts in the deep terrestrial subsurface.</title>
        <authorList>
            <person name="Probst A.J."/>
            <person name="Ladd B."/>
            <person name="Jarett J.K."/>
            <person name="Geller-Mcgrath D.E."/>
            <person name="Sieber C.M.K."/>
            <person name="Emerson J.B."/>
            <person name="Anantharaman K."/>
            <person name="Thomas B.C."/>
            <person name="Malmstrom R."/>
            <person name="Stieglmeier M."/>
            <person name="Klingl A."/>
            <person name="Woyke T."/>
            <person name="Ryan C.M."/>
            <person name="Banfield J.F."/>
        </authorList>
    </citation>
    <scope>NUCLEOTIDE SEQUENCE [LARGE SCALE GENOMIC DNA]</scope>
</reference>
<evidence type="ECO:0000256" key="1">
    <source>
        <dbReference type="ARBA" id="ARBA00008069"/>
    </source>
</evidence>
<comment type="caution">
    <text evidence="9">The sequence shown here is derived from an EMBL/GenBank/DDBJ whole genome shotgun (WGS) entry which is preliminary data.</text>
</comment>
<evidence type="ECO:0000256" key="7">
    <source>
        <dbReference type="HAMAP-Rule" id="MF_00120"/>
    </source>
</evidence>
<dbReference type="Gene3D" id="3.90.1300.10">
    <property type="entry name" value="Amidase signature (AS) domain"/>
    <property type="match status" value="1"/>
</dbReference>
<evidence type="ECO:0000313" key="10">
    <source>
        <dbReference type="Proteomes" id="UP000231383"/>
    </source>
</evidence>